<proteinExistence type="predicted"/>
<gene>
    <name evidence="1" type="ORF">L2E82_03262</name>
</gene>
<organism evidence="1 2">
    <name type="scientific">Cichorium intybus</name>
    <name type="common">Chicory</name>
    <dbReference type="NCBI Taxonomy" id="13427"/>
    <lineage>
        <taxon>Eukaryota</taxon>
        <taxon>Viridiplantae</taxon>
        <taxon>Streptophyta</taxon>
        <taxon>Embryophyta</taxon>
        <taxon>Tracheophyta</taxon>
        <taxon>Spermatophyta</taxon>
        <taxon>Magnoliopsida</taxon>
        <taxon>eudicotyledons</taxon>
        <taxon>Gunneridae</taxon>
        <taxon>Pentapetalae</taxon>
        <taxon>asterids</taxon>
        <taxon>campanulids</taxon>
        <taxon>Asterales</taxon>
        <taxon>Asteraceae</taxon>
        <taxon>Cichorioideae</taxon>
        <taxon>Cichorieae</taxon>
        <taxon>Cichoriinae</taxon>
        <taxon>Cichorium</taxon>
    </lineage>
</organism>
<accession>A0ACB9H468</accession>
<name>A0ACB9H468_CICIN</name>
<dbReference type="EMBL" id="CM042009">
    <property type="protein sequence ID" value="KAI3790311.1"/>
    <property type="molecule type" value="Genomic_DNA"/>
</dbReference>
<protein>
    <submittedName>
        <fullName evidence="1">Uncharacterized protein</fullName>
    </submittedName>
</protein>
<reference evidence="2" key="1">
    <citation type="journal article" date="2022" name="Mol. Ecol. Resour.">
        <title>The genomes of chicory, endive, great burdock and yacon provide insights into Asteraceae palaeo-polyploidization history and plant inulin production.</title>
        <authorList>
            <person name="Fan W."/>
            <person name="Wang S."/>
            <person name="Wang H."/>
            <person name="Wang A."/>
            <person name="Jiang F."/>
            <person name="Liu H."/>
            <person name="Zhao H."/>
            <person name="Xu D."/>
            <person name="Zhang Y."/>
        </authorList>
    </citation>
    <scope>NUCLEOTIDE SEQUENCE [LARGE SCALE GENOMIC DNA]</scope>
    <source>
        <strain evidence="2">cv. Punajuju</strain>
    </source>
</reference>
<reference evidence="1 2" key="2">
    <citation type="journal article" date="2022" name="Mol. Ecol. Resour.">
        <title>The genomes of chicory, endive, great burdock and yacon provide insights into Asteraceae paleo-polyploidization history and plant inulin production.</title>
        <authorList>
            <person name="Fan W."/>
            <person name="Wang S."/>
            <person name="Wang H."/>
            <person name="Wang A."/>
            <person name="Jiang F."/>
            <person name="Liu H."/>
            <person name="Zhao H."/>
            <person name="Xu D."/>
            <person name="Zhang Y."/>
        </authorList>
    </citation>
    <scope>NUCLEOTIDE SEQUENCE [LARGE SCALE GENOMIC DNA]</scope>
    <source>
        <strain evidence="2">cv. Punajuju</strain>
        <tissue evidence="1">Leaves</tissue>
    </source>
</reference>
<keyword evidence="2" id="KW-1185">Reference proteome</keyword>
<evidence type="ECO:0000313" key="1">
    <source>
        <dbReference type="EMBL" id="KAI3790311.1"/>
    </source>
</evidence>
<sequence>MDNQSIIKSHVEKPEKFKGSDFRRWQQKMLFYLTTLHVSNVLTDDIPAYPTGEGQNPPTAAQMTEHQRAVESWKLNEYNCRNYILNALDDSLYDIYSTFATAREIWDSLESKYKTEVACSKKFVVGKFLNFKMVDTKSVLKQVEELQVISHDLEVEGMGLNSNFLVGSIIEKLPTSWKNFKLYLKHLTDDMSFEQLVLRIRVEEDNRLNEKADANSLEPSANFVGEGSTSKSKNNYNKKGKNAGSKNHSKDGKNHGPNKKNFKKNNGPCYVCGKTGHKAKDCRFRKGQGGNGGGNSGANNGNNGGNSGGTSGQTNVVESPTQFIGMIQTHMVSNCVDWWVDTGATRHICNSRTMFSSYQKVTDAEPMFMGNATTAKIEGKGKVVLKLTSEKELVLSDVLHVPSITKNLISGPLLSNKGFKLVFESDQFVLTKGGVYVGKGYLSEGLFKLSVLPLYYGVDAPNNDDVTDVNANAITGTSPTSMYMLEPSYLWHSRLGHVNFRSIQRMTKLGMLPKCSLDKSKCEVCVESKFSQHPHKSVKKSNEILGLIHSDLCDFRATPTRGGKNYYISFIDDCSKYCYIYLLNTKDEALNSFKNYKAEVENQLDKRIKILRSDRGGEYESKDFAEFCSLHGIIHQTTAPYTPQQNGVAERKNRTLKNMINSMLITSGAPHNLWGEACLAANAILNKIPHKKSDKSPYHLWKGRLPSYKRMKVWGCLAKVQVPLPKRTKLGPKTIDCIYLGPALNSAAYRFLVYKSHVDDIHNNTIMESAEAEFFEGIYPYKDKGKEVSYSRKRPLDDGPNETILDRNSQSNDDNSSKVPQEDIEPRRSKRGKVAKDFGPDYMTYIVNNEPQTYKEAMNSSEAPYWKEAIKSEFDSIVQNNTWKLVDLPPGQKPIGHKWIFKKKFRPDGTIEKYKARLVAKGYRQKEGQDFFDTYSPVTRITSIRTLIAIAAIHNLEIHQMDVKTAFLNGELDEEIYMNQPEGFVVKGQENKVCKLVKSLYGLKQAPKQWHEKFDNTLLSNGFRINECDKCVYVKQFKNAYVIICLYVDDMLIMGTSLDIINQTKKMLHSSFSMKDMGVADVILGVRVRRSPQGYTLTQSHYIESVLKKFGHYDDKPVVTPFDPSSHLKKNLGDSVAQLEYTQVLGSLMYIMNCTRPDLAYSVSRLSRYSHNPGREHWYALVRVLRYLKHTMNYGLHYTRYPPVLEGYCDANWISNTSEGKSTSGYVFTLGGAAVSWKSTKQTVNTRSTMEAEFVALDKAAEEAEWLKSFLEGIPLWPKPVTAICIHCDSMAALTRAQNQIYNGKSRHIRRRHNTIKDLLKNGIISISYIKSKENIADPLTKGLNREQVLFTSRGMGLKPIQ</sequence>
<evidence type="ECO:0000313" key="2">
    <source>
        <dbReference type="Proteomes" id="UP001055811"/>
    </source>
</evidence>
<dbReference type="Proteomes" id="UP001055811">
    <property type="component" value="Linkage Group LG01"/>
</dbReference>
<comment type="caution">
    <text evidence="1">The sequence shown here is derived from an EMBL/GenBank/DDBJ whole genome shotgun (WGS) entry which is preliminary data.</text>
</comment>